<sequence>MTIKSVLVSILCIMIAGCASLPPVEDNQTERQVINIYDIKGNVKDRMIIKDDYITIYDKDWKRKGYGKVQK</sequence>
<dbReference type="RefSeq" id="WP_052564360.1">
    <property type="nucleotide sequence ID" value="NZ_BAFN01000001.1"/>
</dbReference>
<name>A0ABQ0K0U4_9BACT</name>
<evidence type="ECO:0000313" key="2">
    <source>
        <dbReference type="EMBL" id="GAN34332.1"/>
    </source>
</evidence>
<feature type="chain" id="PRO_5045827576" description="Lipoprotein" evidence="1">
    <location>
        <begin position="20"/>
        <end position="71"/>
    </location>
</feature>
<dbReference type="Proteomes" id="UP000032309">
    <property type="component" value="Unassembled WGS sequence"/>
</dbReference>
<feature type="signal peptide" evidence="1">
    <location>
        <begin position="1"/>
        <end position="19"/>
    </location>
</feature>
<dbReference type="PROSITE" id="PS51257">
    <property type="entry name" value="PROKAR_LIPOPROTEIN"/>
    <property type="match status" value="1"/>
</dbReference>
<organism evidence="2 3">
    <name type="scientific">Candidatus Brocadia sinica JPN1</name>
    <dbReference type="NCBI Taxonomy" id="1197129"/>
    <lineage>
        <taxon>Bacteria</taxon>
        <taxon>Pseudomonadati</taxon>
        <taxon>Planctomycetota</taxon>
        <taxon>Candidatus Brocadiia</taxon>
        <taxon>Candidatus Brocadiales</taxon>
        <taxon>Candidatus Brocadiaceae</taxon>
        <taxon>Candidatus Brocadia</taxon>
    </lineage>
</organism>
<reference evidence="3" key="1">
    <citation type="journal article" date="2015" name="Genome Announc.">
        <title>Draft Genome Sequence of an Anaerobic Ammonium-Oxidizing Bacterium, "Candidatus Brocadia sinica".</title>
        <authorList>
            <person name="Oshiki M."/>
            <person name="Shinyako-Hata K."/>
            <person name="Satoh H."/>
            <person name="Okabe S."/>
        </authorList>
    </citation>
    <scope>NUCLEOTIDE SEQUENCE [LARGE SCALE GENOMIC DNA]</scope>
    <source>
        <strain evidence="3">JPN1</strain>
    </source>
</reference>
<dbReference type="EMBL" id="BAFN01000001">
    <property type="protein sequence ID" value="GAN34332.1"/>
    <property type="molecule type" value="Genomic_DNA"/>
</dbReference>
<evidence type="ECO:0000313" key="3">
    <source>
        <dbReference type="Proteomes" id="UP000032309"/>
    </source>
</evidence>
<protein>
    <recommendedName>
        <fullName evidence="4">Lipoprotein</fullName>
    </recommendedName>
</protein>
<comment type="caution">
    <text evidence="2">The sequence shown here is derived from an EMBL/GenBank/DDBJ whole genome shotgun (WGS) entry which is preliminary data.</text>
</comment>
<evidence type="ECO:0008006" key="4">
    <source>
        <dbReference type="Google" id="ProtNLM"/>
    </source>
</evidence>
<keyword evidence="3" id="KW-1185">Reference proteome</keyword>
<gene>
    <name evidence="2" type="ORF">BROSI_A2868</name>
</gene>
<evidence type="ECO:0000256" key="1">
    <source>
        <dbReference type="SAM" id="SignalP"/>
    </source>
</evidence>
<accession>A0ABQ0K0U4</accession>
<proteinExistence type="predicted"/>
<keyword evidence="1" id="KW-0732">Signal</keyword>